<reference evidence="2" key="1">
    <citation type="journal article" date="2022" name="Mol. Ecol. Resour.">
        <title>The genomes of chicory, endive, great burdock and yacon provide insights into Asteraceae palaeo-polyploidization history and plant inulin production.</title>
        <authorList>
            <person name="Fan W."/>
            <person name="Wang S."/>
            <person name="Wang H."/>
            <person name="Wang A."/>
            <person name="Jiang F."/>
            <person name="Liu H."/>
            <person name="Zhao H."/>
            <person name="Xu D."/>
            <person name="Zhang Y."/>
        </authorList>
    </citation>
    <scope>NUCLEOTIDE SEQUENCE [LARGE SCALE GENOMIC DNA]</scope>
    <source>
        <strain evidence="2">cv. Punajuju</strain>
    </source>
</reference>
<keyword evidence="2" id="KW-1185">Reference proteome</keyword>
<comment type="caution">
    <text evidence="1">The sequence shown here is derived from an EMBL/GenBank/DDBJ whole genome shotgun (WGS) entry which is preliminary data.</text>
</comment>
<evidence type="ECO:0000313" key="2">
    <source>
        <dbReference type="Proteomes" id="UP001055811"/>
    </source>
</evidence>
<protein>
    <submittedName>
        <fullName evidence="1">Uncharacterized protein</fullName>
    </submittedName>
</protein>
<evidence type="ECO:0000313" key="1">
    <source>
        <dbReference type="EMBL" id="KAI3709046.1"/>
    </source>
</evidence>
<dbReference type="Proteomes" id="UP001055811">
    <property type="component" value="Linkage Group LG07"/>
</dbReference>
<name>A0ACB9AHR6_CICIN</name>
<reference evidence="1 2" key="2">
    <citation type="journal article" date="2022" name="Mol. Ecol. Resour.">
        <title>The genomes of chicory, endive, great burdock and yacon provide insights into Asteraceae paleo-polyploidization history and plant inulin production.</title>
        <authorList>
            <person name="Fan W."/>
            <person name="Wang S."/>
            <person name="Wang H."/>
            <person name="Wang A."/>
            <person name="Jiang F."/>
            <person name="Liu H."/>
            <person name="Zhao H."/>
            <person name="Xu D."/>
            <person name="Zhang Y."/>
        </authorList>
    </citation>
    <scope>NUCLEOTIDE SEQUENCE [LARGE SCALE GENOMIC DNA]</scope>
    <source>
        <strain evidence="2">cv. Punajuju</strain>
        <tissue evidence="1">Leaves</tissue>
    </source>
</reference>
<gene>
    <name evidence="1" type="ORF">L2E82_38757</name>
</gene>
<proteinExistence type="predicted"/>
<sequence>MIKYYHLLPLRRSKGLLISNRRWVHQTSQTELHHLLCHLQTPPPPSSYFHIYRNTYRRNAIVSHHRLHATHSNLTGNHYHFQLSTFHTSDQTYHKDATPLDYQLTVKGRDFISAAVALGNKQYWLPLTNLDLLLPPLEVGLFFCYKKKDTKDMSSETVVNTIKSSLAGIAVTDIEKCTCTTPSKLQEAICPVIYLFQQIPLSLDLLPNSTTG</sequence>
<dbReference type="EMBL" id="CM042015">
    <property type="protein sequence ID" value="KAI3709046.1"/>
    <property type="molecule type" value="Genomic_DNA"/>
</dbReference>
<accession>A0ACB9AHR6</accession>
<organism evidence="1 2">
    <name type="scientific">Cichorium intybus</name>
    <name type="common">Chicory</name>
    <dbReference type="NCBI Taxonomy" id="13427"/>
    <lineage>
        <taxon>Eukaryota</taxon>
        <taxon>Viridiplantae</taxon>
        <taxon>Streptophyta</taxon>
        <taxon>Embryophyta</taxon>
        <taxon>Tracheophyta</taxon>
        <taxon>Spermatophyta</taxon>
        <taxon>Magnoliopsida</taxon>
        <taxon>eudicotyledons</taxon>
        <taxon>Gunneridae</taxon>
        <taxon>Pentapetalae</taxon>
        <taxon>asterids</taxon>
        <taxon>campanulids</taxon>
        <taxon>Asterales</taxon>
        <taxon>Asteraceae</taxon>
        <taxon>Cichorioideae</taxon>
        <taxon>Cichorieae</taxon>
        <taxon>Cichoriinae</taxon>
        <taxon>Cichorium</taxon>
    </lineage>
</organism>